<feature type="binding site" evidence="7">
    <location>
        <position position="161"/>
    </location>
    <ligand>
        <name>5-hydroxyisourate</name>
        <dbReference type="ChEBI" id="CHEBI:18072"/>
    </ligand>
</feature>
<comment type="function">
    <text evidence="5 8">Catalyzes the oxidation of uric acid to 5-hydroxyisourate, which is further processed to form (S)-allantoin.</text>
</comment>
<feature type="binding site" evidence="7">
    <location>
        <position position="57"/>
    </location>
    <ligand>
        <name>5-hydroxyisourate</name>
        <dbReference type="ChEBI" id="CHEBI:18072"/>
    </ligand>
</feature>
<feature type="active site" description="Charge relay system" evidence="6">
    <location>
        <position position="11"/>
    </location>
</feature>
<dbReference type="OrthoDB" id="9809009at2"/>
<evidence type="ECO:0000256" key="2">
    <source>
        <dbReference type="ARBA" id="ARBA00009760"/>
    </source>
</evidence>
<comment type="pathway">
    <text evidence="1 5">Purine metabolism; urate degradation; (S)-allantoin from urate: step 1/3.</text>
</comment>
<dbReference type="PIRSF" id="PIRSF000241">
    <property type="entry name" value="Urate_oxidase"/>
    <property type="match status" value="1"/>
</dbReference>
<dbReference type="GO" id="GO:0019628">
    <property type="term" value="P:urate catabolic process"/>
    <property type="evidence" value="ECO:0007669"/>
    <property type="project" value="UniProtKB-UniPathway"/>
</dbReference>
<sequence length="288" mass="31920">MYTLSANQYGKGEIHLVRIYRDTPRHEIRDLTVTTALRGDFADAYLSGDQSKVLPTDTQKNTAFAFAKTHGEGAVEDYAIALGRHFVDSDPYATAADIDVLVDAWDRVVIDGAEHDHTWVKRGPERRTVRVVATGTGAEQTVEVTGGVVDLVILKSTGSEFHGFHKDEYTTLGETDDRILATSLDVTWRFSAVPADWDAAFVTIRTALVSTFATWHSLALQQTLWQMGQAALDAVPEIAEVKLTAPNKHHFLYDFTRFTVAQPIPNDNEVFHADDRPYGLIEATVSRA</sequence>
<dbReference type="Pfam" id="PF01014">
    <property type="entry name" value="Uricase"/>
    <property type="match status" value="2"/>
</dbReference>
<evidence type="ECO:0000256" key="8">
    <source>
        <dbReference type="RuleBase" id="RU004455"/>
    </source>
</evidence>
<dbReference type="Gene3D" id="3.10.270.10">
    <property type="entry name" value="Urate Oxidase"/>
    <property type="match status" value="1"/>
</dbReference>
<feature type="binding site" evidence="7">
    <location>
        <position position="221"/>
    </location>
    <ligand>
        <name>urate</name>
        <dbReference type="ChEBI" id="CHEBI:17775"/>
    </ligand>
</feature>
<dbReference type="UniPathway" id="UPA00394">
    <property type="reaction ID" value="UER00650"/>
</dbReference>
<dbReference type="SUPFAM" id="SSF55620">
    <property type="entry name" value="Tetrahydrobiopterin biosynthesis enzymes-like"/>
    <property type="match status" value="2"/>
</dbReference>
<comment type="similarity">
    <text evidence="2 5 8">Belongs to the uricase family.</text>
</comment>
<dbReference type="GO" id="GO:0004846">
    <property type="term" value="F:urate oxidase activity"/>
    <property type="evidence" value="ECO:0007669"/>
    <property type="project" value="UniProtKB-EC"/>
</dbReference>
<keyword evidence="4 5" id="KW-0560">Oxidoreductase</keyword>
<evidence type="ECO:0000313" key="10">
    <source>
        <dbReference type="Proteomes" id="UP000275069"/>
    </source>
</evidence>
<dbReference type="GO" id="GO:0006144">
    <property type="term" value="P:purine nucleobase metabolic process"/>
    <property type="evidence" value="ECO:0007669"/>
    <property type="project" value="UniProtKB-KW"/>
</dbReference>
<feature type="binding site" evidence="7">
    <location>
        <position position="56"/>
    </location>
    <ligand>
        <name>urate</name>
        <dbReference type="ChEBI" id="CHEBI:17775"/>
    </ligand>
</feature>
<keyword evidence="3 5" id="KW-0659">Purine metabolism</keyword>
<evidence type="ECO:0000256" key="3">
    <source>
        <dbReference type="ARBA" id="ARBA00022631"/>
    </source>
</evidence>
<feature type="binding site" evidence="7">
    <location>
        <position position="221"/>
    </location>
    <ligand>
        <name>5-hydroxyisourate</name>
        <dbReference type="ChEBI" id="CHEBI:18072"/>
    </ligand>
</feature>
<keyword evidence="10" id="KW-1185">Reference proteome</keyword>
<dbReference type="EC" id="1.7.3.3" evidence="5 8"/>
<feature type="binding site" evidence="7">
    <location>
        <position position="247"/>
    </location>
    <ligand>
        <name>5-hydroxyisourate</name>
        <dbReference type="ChEBI" id="CHEBI:18072"/>
    </ligand>
</feature>
<feature type="binding site" evidence="7">
    <location>
        <position position="56"/>
    </location>
    <ligand>
        <name>O2</name>
        <dbReference type="ChEBI" id="CHEBI:15379"/>
    </ligand>
</feature>
<dbReference type="EMBL" id="CP032624">
    <property type="protein sequence ID" value="AYG02813.1"/>
    <property type="molecule type" value="Genomic_DNA"/>
</dbReference>
<evidence type="ECO:0000256" key="7">
    <source>
        <dbReference type="PIRSR" id="PIRSR000241-2"/>
    </source>
</evidence>
<feature type="binding site" evidence="7">
    <location>
        <position position="161"/>
    </location>
    <ligand>
        <name>urate</name>
        <dbReference type="ChEBI" id="CHEBI:17775"/>
    </ligand>
</feature>
<evidence type="ECO:0000256" key="4">
    <source>
        <dbReference type="ARBA" id="ARBA00023002"/>
    </source>
</evidence>
<feature type="active site" description="Charge relay system" evidence="6">
    <location>
        <position position="249"/>
    </location>
</feature>
<feature type="binding site" evidence="7">
    <location>
        <position position="57"/>
    </location>
    <ligand>
        <name>urate</name>
        <dbReference type="ChEBI" id="CHEBI:17775"/>
    </ligand>
</feature>
<evidence type="ECO:0000256" key="5">
    <source>
        <dbReference type="PIRNR" id="PIRNR000241"/>
    </source>
</evidence>
<dbReference type="PANTHER" id="PTHR42874:SF1">
    <property type="entry name" value="URICASE"/>
    <property type="match status" value="1"/>
</dbReference>
<dbReference type="AlphaFoldDB" id="A0A387BFW4"/>
<dbReference type="PRINTS" id="PR00093">
    <property type="entry name" value="URICASE"/>
</dbReference>
<evidence type="ECO:0000256" key="1">
    <source>
        <dbReference type="ARBA" id="ARBA00004831"/>
    </source>
</evidence>
<gene>
    <name evidence="9" type="primary">pucL</name>
    <name evidence="9" type="ORF">D7I44_04275</name>
</gene>
<dbReference type="Proteomes" id="UP000275069">
    <property type="component" value="Chromosome"/>
</dbReference>
<evidence type="ECO:0000313" key="9">
    <source>
        <dbReference type="EMBL" id="AYG02813.1"/>
    </source>
</evidence>
<dbReference type="RefSeq" id="WP_120788347.1">
    <property type="nucleotide sequence ID" value="NZ_CP032624.1"/>
</dbReference>
<comment type="catalytic activity">
    <reaction evidence="5 8">
        <text>urate + O2 + H2O = 5-hydroxyisourate + H2O2</text>
        <dbReference type="Rhea" id="RHEA:21368"/>
        <dbReference type="ChEBI" id="CHEBI:15377"/>
        <dbReference type="ChEBI" id="CHEBI:15379"/>
        <dbReference type="ChEBI" id="CHEBI:16240"/>
        <dbReference type="ChEBI" id="CHEBI:17775"/>
        <dbReference type="ChEBI" id="CHEBI:18072"/>
        <dbReference type="EC" id="1.7.3.3"/>
    </reaction>
</comment>
<feature type="binding site" evidence="7">
    <location>
        <position position="247"/>
    </location>
    <ligand>
        <name>O2</name>
        <dbReference type="ChEBI" id="CHEBI:15379"/>
    </ligand>
</feature>
<feature type="binding site" evidence="7">
    <location>
        <position position="56"/>
    </location>
    <ligand>
        <name>5-hydroxyisourate</name>
        <dbReference type="ChEBI" id="CHEBI:18072"/>
    </ligand>
</feature>
<proteinExistence type="inferred from homology"/>
<feature type="active site" description="Charge relay system" evidence="6">
    <location>
        <position position="56"/>
    </location>
</feature>
<feature type="binding site" evidence="7">
    <location>
        <position position="178"/>
    </location>
    <ligand>
        <name>5-hydroxyisourate</name>
        <dbReference type="ChEBI" id="CHEBI:18072"/>
    </ligand>
</feature>
<feature type="binding site" evidence="7">
    <location>
        <position position="178"/>
    </location>
    <ligand>
        <name>urate</name>
        <dbReference type="ChEBI" id="CHEBI:17775"/>
    </ligand>
</feature>
<accession>A0A387BFW4</accession>
<dbReference type="NCBIfam" id="TIGR03383">
    <property type="entry name" value="urate_oxi"/>
    <property type="match status" value="1"/>
</dbReference>
<dbReference type="InterPro" id="IPR002042">
    <property type="entry name" value="Uricase"/>
</dbReference>
<reference evidence="9 10" key="1">
    <citation type="submission" date="2018-09" db="EMBL/GenBank/DDBJ databases">
        <title>Genome sequencing of strain 2DFW10M-5.</title>
        <authorList>
            <person name="Heo J."/>
            <person name="Kim S.-J."/>
            <person name="Kwon S.-W."/>
        </authorList>
    </citation>
    <scope>NUCLEOTIDE SEQUENCE [LARGE SCALE GENOMIC DNA]</scope>
    <source>
        <strain evidence="9 10">2DFW10M-5</strain>
    </source>
</reference>
<protein>
    <recommendedName>
        <fullName evidence="5 8">Uricase</fullName>
        <ecNumber evidence="5 8">1.7.3.3</ecNumber>
    </recommendedName>
    <alternativeName>
        <fullName evidence="5">Urate oxidase</fullName>
    </alternativeName>
</protein>
<feature type="binding site" evidence="7">
    <location>
        <position position="247"/>
    </location>
    <ligand>
        <name>urate</name>
        <dbReference type="ChEBI" id="CHEBI:17775"/>
    </ligand>
</feature>
<evidence type="ECO:0000256" key="6">
    <source>
        <dbReference type="PIRSR" id="PIRSR000241-1"/>
    </source>
</evidence>
<dbReference type="PANTHER" id="PTHR42874">
    <property type="entry name" value="URICASE"/>
    <property type="match status" value="1"/>
</dbReference>
<dbReference type="KEGG" id="gry:D7I44_04275"/>
<organism evidence="9 10">
    <name type="scientific">Gryllotalpicola protaetiae</name>
    <dbReference type="NCBI Taxonomy" id="2419771"/>
    <lineage>
        <taxon>Bacteria</taxon>
        <taxon>Bacillati</taxon>
        <taxon>Actinomycetota</taxon>
        <taxon>Actinomycetes</taxon>
        <taxon>Micrococcales</taxon>
        <taxon>Microbacteriaceae</taxon>
        <taxon>Gryllotalpicola</taxon>
    </lineage>
</organism>
<name>A0A387BFW4_9MICO</name>